<dbReference type="Gene3D" id="3.30.200.20">
    <property type="entry name" value="Phosphorylase Kinase, domain 1"/>
    <property type="match status" value="1"/>
</dbReference>
<accession>A0ABT5EQX3</accession>
<feature type="domain" description="Protein kinase" evidence="8">
    <location>
        <begin position="30"/>
        <end position="306"/>
    </location>
</feature>
<feature type="region of interest" description="Disordered" evidence="6">
    <location>
        <begin position="1"/>
        <end position="21"/>
    </location>
</feature>
<feature type="compositionally biased region" description="Polar residues" evidence="6">
    <location>
        <begin position="441"/>
        <end position="453"/>
    </location>
</feature>
<dbReference type="CDD" id="cd14014">
    <property type="entry name" value="STKc_PknB_like"/>
    <property type="match status" value="1"/>
</dbReference>
<evidence type="ECO:0000256" key="7">
    <source>
        <dbReference type="SAM" id="Phobius"/>
    </source>
</evidence>
<gene>
    <name evidence="9" type="ORF">POL67_20615</name>
</gene>
<feature type="region of interest" description="Disordered" evidence="6">
    <location>
        <begin position="352"/>
        <end position="372"/>
    </location>
</feature>
<sequence length="710" mass="75808">MTSAQNPIGPSDPSAASQGYKPTLLDGTPYRFLAPLGRGGMGDVVEAEHVALGKRVVVKLLQERHASRPDFVDRMRIEAQALAKITHSNLVQVTDFGQTAEGRTFLVMERLHGRNLREELEQRKFFPVAEAIDVTRQALAGLAAAHDAGVVHRDVKLDNLFLCDAPDGGRRLVKVLDFGVAKVINVTGDNTPLPLAFPTAEGVAMGTPRFFSPEQARGRPVDGRADLYAVGMVLYTLLAGRGPFDHITTLLELTRAHAFQVPEPPSRFATQALPAGLDAIVMKALAKEPADRFATARTFAAELERVADGLSASNIRPRWDATDVMPTVPMMQKAPQPVVDDEPATMRVDAFPKSALPKAMPDDDDEAPDTPTRRLERPMAFMRAQRKSAVPPLPLPEAAPAIAPAPAPAPAWQAKLPTTISEPPKTLENIPLPFSEPRSDAATSQPAKPQEVSSFPPDPILDATLTSAMRAPKPPSDTSALPPDPILDATFPSGPRAEEPTAARIPSEHPAANRVPSEHPSAPTRMTSERPTSSGGTGRSDRISALPGRNPDRPSIVPGREGRVSVLPGRTDRTSALPTRPDRISALPARPEHTSNVPPRAAEPVAVPERPERRSNLPAAAPMHPPAPLPEERISVPPPGPGGVRPLRAPVPWRRRPAAGSTSGAARGAATATQSKLVEVENGKRQMAMLAIIAVVAVAVAGVLLALRFR</sequence>
<dbReference type="GO" id="GO:0016301">
    <property type="term" value="F:kinase activity"/>
    <property type="evidence" value="ECO:0007669"/>
    <property type="project" value="UniProtKB-KW"/>
</dbReference>
<keyword evidence="1" id="KW-0808">Transferase</keyword>
<dbReference type="PROSITE" id="PS50011">
    <property type="entry name" value="PROTEIN_KINASE_DOM"/>
    <property type="match status" value="1"/>
</dbReference>
<dbReference type="SUPFAM" id="SSF56112">
    <property type="entry name" value="Protein kinase-like (PK-like)"/>
    <property type="match status" value="1"/>
</dbReference>
<dbReference type="EMBL" id="JAQNDO010000001">
    <property type="protein sequence ID" value="MDC0743744.1"/>
    <property type="molecule type" value="Genomic_DNA"/>
</dbReference>
<dbReference type="InterPro" id="IPR008271">
    <property type="entry name" value="Ser/Thr_kinase_AS"/>
</dbReference>
<feature type="region of interest" description="Disordered" evidence="6">
    <location>
        <begin position="421"/>
        <end position="626"/>
    </location>
</feature>
<organism evidence="9 10">
    <name type="scientific">Polyangium mundeleinium</name>
    <dbReference type="NCBI Taxonomy" id="2995306"/>
    <lineage>
        <taxon>Bacteria</taxon>
        <taxon>Pseudomonadati</taxon>
        <taxon>Myxococcota</taxon>
        <taxon>Polyangia</taxon>
        <taxon>Polyangiales</taxon>
        <taxon>Polyangiaceae</taxon>
        <taxon>Polyangium</taxon>
    </lineage>
</organism>
<evidence type="ECO:0000256" key="6">
    <source>
        <dbReference type="SAM" id="MobiDB-lite"/>
    </source>
</evidence>
<evidence type="ECO:0000256" key="1">
    <source>
        <dbReference type="ARBA" id="ARBA00022679"/>
    </source>
</evidence>
<reference evidence="9 10" key="1">
    <citation type="submission" date="2022-11" db="EMBL/GenBank/DDBJ databases">
        <title>Minimal conservation of predation-associated metabolite biosynthetic gene clusters underscores biosynthetic potential of Myxococcota including descriptions for ten novel species: Archangium lansinium sp. nov., Myxococcus landrumus sp. nov., Nannocystis bai.</title>
        <authorList>
            <person name="Ahearne A."/>
            <person name="Stevens C."/>
            <person name="Dowd S."/>
        </authorList>
    </citation>
    <scope>NUCLEOTIDE SEQUENCE [LARGE SCALE GENOMIC DNA]</scope>
    <source>
        <strain evidence="9 10">RJM3</strain>
    </source>
</reference>
<feature type="compositionally biased region" description="Low complexity" evidence="6">
    <location>
        <begin position="597"/>
        <end position="608"/>
    </location>
</feature>
<evidence type="ECO:0000256" key="4">
    <source>
        <dbReference type="ARBA" id="ARBA00022840"/>
    </source>
</evidence>
<evidence type="ECO:0000313" key="9">
    <source>
        <dbReference type="EMBL" id="MDC0743744.1"/>
    </source>
</evidence>
<dbReference type="InterPro" id="IPR017441">
    <property type="entry name" value="Protein_kinase_ATP_BS"/>
</dbReference>
<dbReference type="PANTHER" id="PTHR43289">
    <property type="entry name" value="MITOGEN-ACTIVATED PROTEIN KINASE KINASE KINASE 20-RELATED"/>
    <property type="match status" value="1"/>
</dbReference>
<keyword evidence="4 5" id="KW-0067">ATP-binding</keyword>
<keyword evidence="7" id="KW-1133">Transmembrane helix</keyword>
<dbReference type="PROSITE" id="PS00108">
    <property type="entry name" value="PROTEIN_KINASE_ST"/>
    <property type="match status" value="1"/>
</dbReference>
<evidence type="ECO:0000256" key="2">
    <source>
        <dbReference type="ARBA" id="ARBA00022741"/>
    </source>
</evidence>
<dbReference type="Gene3D" id="1.10.510.10">
    <property type="entry name" value="Transferase(Phosphotransferase) domain 1"/>
    <property type="match status" value="1"/>
</dbReference>
<dbReference type="RefSeq" id="WP_271919581.1">
    <property type="nucleotide sequence ID" value="NZ_JAQNDO010000001.1"/>
</dbReference>
<feature type="transmembrane region" description="Helical" evidence="7">
    <location>
        <begin position="687"/>
        <end position="707"/>
    </location>
</feature>
<keyword evidence="10" id="KW-1185">Reference proteome</keyword>
<dbReference type="Pfam" id="PF00069">
    <property type="entry name" value="Pkinase"/>
    <property type="match status" value="1"/>
</dbReference>
<protein>
    <submittedName>
        <fullName evidence="9">Protein kinase</fullName>
    </submittedName>
</protein>
<evidence type="ECO:0000256" key="5">
    <source>
        <dbReference type="PROSITE-ProRule" id="PRU10141"/>
    </source>
</evidence>
<dbReference type="InterPro" id="IPR000719">
    <property type="entry name" value="Prot_kinase_dom"/>
</dbReference>
<keyword evidence="3 9" id="KW-0418">Kinase</keyword>
<keyword evidence="7" id="KW-0472">Membrane</keyword>
<dbReference type="InterPro" id="IPR011009">
    <property type="entry name" value="Kinase-like_dom_sf"/>
</dbReference>
<feature type="binding site" evidence="5">
    <location>
        <position position="59"/>
    </location>
    <ligand>
        <name>ATP</name>
        <dbReference type="ChEBI" id="CHEBI:30616"/>
    </ligand>
</feature>
<evidence type="ECO:0000259" key="8">
    <source>
        <dbReference type="PROSITE" id="PS50011"/>
    </source>
</evidence>
<keyword evidence="2 5" id="KW-0547">Nucleotide-binding</keyword>
<dbReference type="Proteomes" id="UP001221411">
    <property type="component" value="Unassembled WGS sequence"/>
</dbReference>
<proteinExistence type="predicted"/>
<dbReference type="PROSITE" id="PS00107">
    <property type="entry name" value="PROTEIN_KINASE_ATP"/>
    <property type="match status" value="1"/>
</dbReference>
<keyword evidence="7" id="KW-0812">Transmembrane</keyword>
<feature type="compositionally biased region" description="Polar residues" evidence="6">
    <location>
        <begin position="524"/>
        <end position="534"/>
    </location>
</feature>
<name>A0ABT5EQX3_9BACT</name>
<evidence type="ECO:0000256" key="3">
    <source>
        <dbReference type="ARBA" id="ARBA00022777"/>
    </source>
</evidence>
<evidence type="ECO:0000313" key="10">
    <source>
        <dbReference type="Proteomes" id="UP001221411"/>
    </source>
</evidence>
<comment type="caution">
    <text evidence="9">The sequence shown here is derived from an EMBL/GenBank/DDBJ whole genome shotgun (WGS) entry which is preliminary data.</text>
</comment>
<dbReference type="SMART" id="SM00220">
    <property type="entry name" value="S_TKc"/>
    <property type="match status" value="1"/>
</dbReference>
<dbReference type="PANTHER" id="PTHR43289:SF6">
    <property type="entry name" value="SERINE_THREONINE-PROTEIN KINASE NEKL-3"/>
    <property type="match status" value="1"/>
</dbReference>